<dbReference type="EMBL" id="MK522038">
    <property type="protein sequence ID" value="QOR60522.1"/>
    <property type="molecule type" value="Genomic_DNA"/>
</dbReference>
<organism evidence="2">
    <name type="scientific">Bathycoccus sp. RCC716 virus 2</name>
    <dbReference type="NCBI Taxonomy" id="2530039"/>
    <lineage>
        <taxon>Viruses</taxon>
        <taxon>Varidnaviria</taxon>
        <taxon>Bamfordvirae</taxon>
        <taxon>Nucleocytoviricota</taxon>
        <taxon>Megaviricetes</taxon>
        <taxon>Algavirales</taxon>
        <taxon>Phycodnaviridae</taxon>
        <taxon>Prasinovirus</taxon>
    </lineage>
</organism>
<proteinExistence type="predicted"/>
<keyword evidence="1" id="KW-0175">Coiled coil</keyword>
<sequence length="103" mass="12291">MLDKELEHIDGLSTFNTDNMAELEDILKYCQMGRDCSKTVMDEYTACDKISKEVIVWYSHNKKVLKQMKDWSDIYKDEFLEYEKKVKEVQNRVKKLKKNVSKS</sequence>
<evidence type="ECO:0000256" key="1">
    <source>
        <dbReference type="SAM" id="Coils"/>
    </source>
</evidence>
<accession>A0A7S6NYL0</accession>
<protein>
    <submittedName>
        <fullName evidence="2">Uncharacterized protein</fullName>
    </submittedName>
</protein>
<reference evidence="2" key="1">
    <citation type="submission" date="2019-02" db="EMBL/GenBank/DDBJ databases">
        <authorList>
            <person name="Bachy C."/>
            <person name="Yung C.-M."/>
            <person name="Roux S."/>
            <person name="Sullivan M.B."/>
            <person name="Worden A.Z."/>
        </authorList>
    </citation>
    <scope>NUCLEOTIDE SEQUENCE</scope>
    <source>
        <strain evidence="2">BII-V2</strain>
    </source>
</reference>
<evidence type="ECO:0000313" key="2">
    <source>
        <dbReference type="EMBL" id="QOR60522.1"/>
    </source>
</evidence>
<feature type="coiled-coil region" evidence="1">
    <location>
        <begin position="72"/>
        <end position="99"/>
    </location>
</feature>
<name>A0A7S6NYL0_9PHYC</name>